<dbReference type="GO" id="GO:0003676">
    <property type="term" value="F:nucleic acid binding"/>
    <property type="evidence" value="ECO:0007669"/>
    <property type="project" value="InterPro"/>
</dbReference>
<dbReference type="Pfam" id="PF08722">
    <property type="entry name" value="Tn7_TnsA-like_N"/>
    <property type="match status" value="1"/>
</dbReference>
<organism evidence="2 3">
    <name type="scientific">Burkholderia lata (strain ATCC 17760 / DSM 23089 / LMG 22485 / NCIMB 9086 / R18194 / 383)</name>
    <dbReference type="NCBI Taxonomy" id="482957"/>
    <lineage>
        <taxon>Bacteria</taxon>
        <taxon>Pseudomonadati</taxon>
        <taxon>Pseudomonadota</taxon>
        <taxon>Betaproteobacteria</taxon>
        <taxon>Burkholderiales</taxon>
        <taxon>Burkholderiaceae</taxon>
        <taxon>Burkholderia</taxon>
        <taxon>Burkholderia cepacia complex</taxon>
    </lineage>
</organism>
<dbReference type="Gene3D" id="3.40.1350.10">
    <property type="match status" value="1"/>
</dbReference>
<evidence type="ECO:0000313" key="2">
    <source>
        <dbReference type="EMBL" id="VWB83592.1"/>
    </source>
</evidence>
<dbReference type="Proteomes" id="UP000494170">
    <property type="component" value="Unassembled WGS sequence"/>
</dbReference>
<feature type="domain" description="TnsA endonuclease N-terminal" evidence="1">
    <location>
        <begin position="48"/>
        <end position="125"/>
    </location>
</feature>
<evidence type="ECO:0000313" key="3">
    <source>
        <dbReference type="Proteomes" id="UP000494170"/>
    </source>
</evidence>
<dbReference type="AlphaFoldDB" id="A0A6P2MXI0"/>
<reference evidence="2 3" key="1">
    <citation type="submission" date="2019-09" db="EMBL/GenBank/DDBJ databases">
        <authorList>
            <person name="Depoorter E."/>
        </authorList>
    </citation>
    <scope>NUCLEOTIDE SEQUENCE [LARGE SCALE GENOMIC DNA]</scope>
    <source>
        <strain evidence="2">LMG 6863</strain>
    </source>
</reference>
<dbReference type="RefSeq" id="WP_174942121.1">
    <property type="nucleotide sequence ID" value="NZ_CABVPY010000024.1"/>
</dbReference>
<dbReference type="EMBL" id="CABVPY010000024">
    <property type="protein sequence ID" value="VWB83592.1"/>
    <property type="molecule type" value="Genomic_DNA"/>
</dbReference>
<name>A0A6P2MXI0_BURL3</name>
<dbReference type="InterPro" id="IPR014833">
    <property type="entry name" value="TnsA_N"/>
</dbReference>
<protein>
    <recommendedName>
        <fullName evidence="1">TnsA endonuclease N-terminal domain-containing protein</fullName>
    </recommendedName>
</protein>
<gene>
    <name evidence="2" type="ORF">BLA6863_03970</name>
</gene>
<accession>A0A6P2MXI0</accession>
<dbReference type="InterPro" id="IPR011856">
    <property type="entry name" value="tRNA_endonuc-like_dom_sf"/>
</dbReference>
<evidence type="ECO:0000259" key="1">
    <source>
        <dbReference type="Pfam" id="PF08722"/>
    </source>
</evidence>
<proteinExistence type="predicted"/>
<sequence length="212" mass="24605">MKKTTTARKVLTRSGRRVRYLYPSTKNRALVQCESRLEFDAAMHFEFSPDVARYREQPTRVTYRDRHHRVRQYFPDFELTMRNGASVHVEIKPSSKLRRVDLRERLQDIAQHYAHRGQSFKVLTERDVGGAARIANLERLSYHRRSTPSGFERVELLRRLAQVQPLTFGRACSIAGSEHAIMRLLSAGCLEFDRDTALTNSTMLCFASEEQS</sequence>